<evidence type="ECO:0000256" key="3">
    <source>
        <dbReference type="SAM" id="MobiDB-lite"/>
    </source>
</evidence>
<gene>
    <name evidence="2" type="primary">egtC</name>
    <name evidence="4" type="ORF">SGFS_097270</name>
</gene>
<dbReference type="PANTHER" id="PTHR43187:SF2">
    <property type="entry name" value="GAMMA-GLUTAMYL-HERCYNYLCYSTEINE SULFOXIDE HYDROLASE"/>
    <property type="match status" value="1"/>
</dbReference>
<reference evidence="4 5" key="1">
    <citation type="journal article" date="2010" name="ChemBioChem">
        <title>Cloning and characterization of the biosynthetic gene cluster of 16-membered macrolide antibiotic FD-891: involvement of a dual functional cytochrome P450 monooxygenase catalyzing epoxidation and hydroxylation.</title>
        <authorList>
            <person name="Kudo F."/>
            <person name="Motegi A."/>
            <person name="Mizoue K."/>
            <person name="Eguchi T."/>
        </authorList>
    </citation>
    <scope>NUCLEOTIDE SEQUENCE [LARGE SCALE GENOMIC DNA]</scope>
    <source>
        <strain evidence="4 5">A-8890</strain>
    </source>
</reference>
<keyword evidence="2" id="KW-0378">Hydrolase</keyword>
<feature type="compositionally biased region" description="Pro residues" evidence="3">
    <location>
        <begin position="270"/>
        <end position="279"/>
    </location>
</feature>
<organism evidence="4 5">
    <name type="scientific">Streptomyces graminofaciens</name>
    <dbReference type="NCBI Taxonomy" id="68212"/>
    <lineage>
        <taxon>Bacteria</taxon>
        <taxon>Bacillati</taxon>
        <taxon>Actinomycetota</taxon>
        <taxon>Actinomycetes</taxon>
        <taxon>Kitasatosporales</taxon>
        <taxon>Streptomycetaceae</taxon>
        <taxon>Streptomyces</taxon>
    </lineage>
</organism>
<dbReference type="Gene3D" id="3.60.20.10">
    <property type="entry name" value="Glutamine Phosphoribosylpyrophosphate, subunit 1, domain 1"/>
    <property type="match status" value="1"/>
</dbReference>
<keyword evidence="1 2" id="KW-0315">Glutamine amidotransferase</keyword>
<dbReference type="EC" id="3.5.1.118" evidence="2"/>
<dbReference type="HAMAP" id="MF_02036">
    <property type="entry name" value="EgtC"/>
    <property type="match status" value="1"/>
</dbReference>
<dbReference type="InterPro" id="IPR026869">
    <property type="entry name" value="EgtC-like"/>
</dbReference>
<evidence type="ECO:0000313" key="5">
    <source>
        <dbReference type="Proteomes" id="UP001321542"/>
    </source>
</evidence>
<feature type="compositionally biased region" description="Low complexity" evidence="3">
    <location>
        <begin position="260"/>
        <end position="269"/>
    </location>
</feature>
<evidence type="ECO:0000313" key="4">
    <source>
        <dbReference type="EMBL" id="BBC38433.1"/>
    </source>
</evidence>
<dbReference type="InterPro" id="IPR052373">
    <property type="entry name" value="Gamma-glu_amide_hydrolase"/>
</dbReference>
<dbReference type="CDD" id="cd01908">
    <property type="entry name" value="YafJ"/>
    <property type="match status" value="1"/>
</dbReference>
<keyword evidence="5" id="KW-1185">Reference proteome</keyword>
<dbReference type="InterPro" id="IPR017808">
    <property type="entry name" value="EgtC"/>
</dbReference>
<dbReference type="PANTHER" id="PTHR43187">
    <property type="entry name" value="GLUTAMINE AMIDOTRANSFERASE DUG3-RELATED"/>
    <property type="match status" value="1"/>
</dbReference>
<feature type="region of interest" description="Disordered" evidence="3">
    <location>
        <begin position="254"/>
        <end position="302"/>
    </location>
</feature>
<comment type="function">
    <text evidence="2">Catalyzes the hydrolysis of the gamma-glutamyl amide bond of hercynyl-gamma-L-glutamyl-L-cysteine sulfoxide to produce hercynylcysteine sulfoxide, a step in the biosynthesis pathway of ergothioneine.</text>
</comment>
<comment type="pathway">
    <text evidence="2">Amino-acid biosynthesis; ergothioneine biosynthesis.</text>
</comment>
<reference evidence="4 5" key="2">
    <citation type="journal article" date="2023" name="ChemBioChem">
        <title>Acyltransferase Domain Exchange between Two Independent Type I Polyketide Synthases in the Same Producer Strain of Macrolide Antibiotics.</title>
        <authorList>
            <person name="Kudo F."/>
            <person name="Kishikawa K."/>
            <person name="Tsuboi K."/>
            <person name="Kido T."/>
            <person name="Usui T."/>
            <person name="Hashimoto J."/>
            <person name="Shin-Ya K."/>
            <person name="Miyanaga A."/>
            <person name="Eguchi T."/>
        </authorList>
    </citation>
    <scope>NUCLEOTIDE SEQUENCE [LARGE SCALE GENOMIC DNA]</scope>
    <source>
        <strain evidence="4 5">A-8890</strain>
    </source>
</reference>
<evidence type="ECO:0000256" key="1">
    <source>
        <dbReference type="ARBA" id="ARBA00022962"/>
    </source>
</evidence>
<dbReference type="EMBL" id="AP018448">
    <property type="protein sequence ID" value="BBC38433.1"/>
    <property type="molecule type" value="Genomic_DNA"/>
</dbReference>
<comment type="catalytic activity">
    <reaction evidence="2">
        <text>gamma-L-glutamyl-hercynylcysteine S-oxide + H2O = S-(hercyn-2-yl)-L-cysteine S-oxide + L-glutamate</text>
        <dbReference type="Rhea" id="RHEA:42684"/>
        <dbReference type="ChEBI" id="CHEBI:15377"/>
        <dbReference type="ChEBI" id="CHEBI:29985"/>
        <dbReference type="ChEBI" id="CHEBI:82703"/>
        <dbReference type="ChEBI" id="CHEBI:82706"/>
        <dbReference type="EC" id="3.5.1.118"/>
    </reaction>
</comment>
<sequence>MCRHVAYLGLRSALGKVLVAPPYSLYRQSWAPRRQRYGTVNADGFGVGWYAEGDPVPGRYRRAVPIWGDQSFADLARVVHTGALLAAVRDATVGGADGEAAAAPFAAGRWLFSHNGAVAGWPRSLAPLAEGLPAAELLSLESRCDSALVWALVLNRLRAGDEEGRALSDTVLEVARAAPGSRLNLLLVNGETITATAWGDTLWYLTEPGSGTVVASEPYDDDPHWTEVPDRTLLVATRTDVLLTPLKGWEDLESPALGLSGAPAPHDSGSPPPGPPGQPAAPHGLGDPIDAMAPVRPKEPLA</sequence>
<accession>A0ABM7FPZ3</accession>
<protein>
    <recommendedName>
        <fullName evidence="2">Gamma-glutamyl-hercynylcysteine sulfoxide hydrolase</fullName>
        <ecNumber evidence="2">3.5.1.118</ecNumber>
    </recommendedName>
    <alternativeName>
        <fullName evidence="2">Gamma-glutamyl hercynylcysteine S-oxide hydrolase</fullName>
    </alternativeName>
</protein>
<dbReference type="InterPro" id="IPR029055">
    <property type="entry name" value="Ntn_hydrolases_N"/>
</dbReference>
<dbReference type="Proteomes" id="UP001321542">
    <property type="component" value="Chromosome"/>
</dbReference>
<dbReference type="NCBIfam" id="TIGR03442">
    <property type="entry name" value="ergothioneine biosynthesis protein EgtC"/>
    <property type="match status" value="1"/>
</dbReference>
<proteinExistence type="inferred from homology"/>
<name>A0ABM7FPZ3_9ACTN</name>
<evidence type="ECO:0000256" key="2">
    <source>
        <dbReference type="HAMAP-Rule" id="MF_02036"/>
    </source>
</evidence>
<dbReference type="RefSeq" id="WP_286258934.1">
    <property type="nucleotide sequence ID" value="NZ_AP018448.1"/>
</dbReference>
<dbReference type="InterPro" id="IPR032889">
    <property type="entry name" value="EgtC_Actinobacteria"/>
</dbReference>
<dbReference type="SUPFAM" id="SSF56235">
    <property type="entry name" value="N-terminal nucleophile aminohydrolases (Ntn hydrolases)"/>
    <property type="match status" value="1"/>
</dbReference>
<dbReference type="Pfam" id="PF13230">
    <property type="entry name" value="GATase_4"/>
    <property type="match status" value="1"/>
</dbReference>